<proteinExistence type="predicted"/>
<evidence type="ECO:0000313" key="4">
    <source>
        <dbReference type="Proteomes" id="UP000013523"/>
    </source>
</evidence>
<keyword evidence="2" id="KW-0472">Membrane</keyword>
<dbReference type="RefSeq" id="WP_015615413.1">
    <property type="nucleotide sequence ID" value="NC_021182.1"/>
</dbReference>
<evidence type="ECO:0000256" key="2">
    <source>
        <dbReference type="SAM" id="Phobius"/>
    </source>
</evidence>
<dbReference type="PATRIC" id="fig|86416.3.peg.2209"/>
<feature type="compositionally biased region" description="Basic and acidic residues" evidence="1">
    <location>
        <begin position="35"/>
        <end position="52"/>
    </location>
</feature>
<dbReference type="HOGENOM" id="CLU_1882147_0_0_9"/>
<keyword evidence="4" id="KW-1185">Reference proteome</keyword>
<feature type="region of interest" description="Disordered" evidence="1">
    <location>
        <begin position="1"/>
        <end position="53"/>
    </location>
</feature>
<evidence type="ECO:0000256" key="1">
    <source>
        <dbReference type="SAM" id="MobiDB-lite"/>
    </source>
</evidence>
<dbReference type="eggNOG" id="ENOG50324EW">
    <property type="taxonomic scope" value="Bacteria"/>
</dbReference>
<dbReference type="Proteomes" id="UP000013523">
    <property type="component" value="Chromosome"/>
</dbReference>
<gene>
    <name evidence="3" type="ORF">Clopa_2232</name>
</gene>
<protein>
    <recommendedName>
        <fullName evidence="5">RDD domain-containing protein</fullName>
    </recommendedName>
</protein>
<reference evidence="3 4" key="1">
    <citation type="submission" date="2012-01" db="EMBL/GenBank/DDBJ databases">
        <title>Complete sequence of chromosome of Clostridium pasteurianum BC1.</title>
        <authorList>
            <consortium name="US DOE Joint Genome Institute"/>
            <person name="Lucas S."/>
            <person name="Han J."/>
            <person name="Lapidus A."/>
            <person name="Cheng J.-F."/>
            <person name="Goodwin L."/>
            <person name="Pitluck S."/>
            <person name="Peters L."/>
            <person name="Mikhailova N."/>
            <person name="Teshima H."/>
            <person name="Detter J.C."/>
            <person name="Han C."/>
            <person name="Tapia R."/>
            <person name="Land M."/>
            <person name="Hauser L."/>
            <person name="Kyrpides N."/>
            <person name="Ivanova N."/>
            <person name="Pagani I."/>
            <person name="Dunn J."/>
            <person name="Taghavi S."/>
            <person name="Francis A."/>
            <person name="van der Lelie D."/>
            <person name="Woyke T."/>
        </authorList>
    </citation>
    <scope>NUCLEOTIDE SEQUENCE [LARGE SCALE GENOMIC DNA]</scope>
    <source>
        <strain evidence="3 4">BC1</strain>
    </source>
</reference>
<organism evidence="3 4">
    <name type="scientific">Clostridium pasteurianum BC1</name>
    <dbReference type="NCBI Taxonomy" id="86416"/>
    <lineage>
        <taxon>Bacteria</taxon>
        <taxon>Bacillati</taxon>
        <taxon>Bacillota</taxon>
        <taxon>Clostridia</taxon>
        <taxon>Eubacteriales</taxon>
        <taxon>Clostridiaceae</taxon>
        <taxon>Clostridium</taxon>
    </lineage>
</organism>
<feature type="transmembrane region" description="Helical" evidence="2">
    <location>
        <begin position="69"/>
        <end position="92"/>
    </location>
</feature>
<keyword evidence="2" id="KW-1133">Transmembrane helix</keyword>
<dbReference type="EMBL" id="CP003261">
    <property type="protein sequence ID" value="AGK97107.1"/>
    <property type="molecule type" value="Genomic_DNA"/>
</dbReference>
<feature type="compositionally biased region" description="Basic and acidic residues" evidence="1">
    <location>
        <begin position="1"/>
        <end position="16"/>
    </location>
</feature>
<feature type="transmembrane region" description="Helical" evidence="2">
    <location>
        <begin position="98"/>
        <end position="114"/>
    </location>
</feature>
<accession>R4K1Y6</accession>
<name>R4K1Y6_CLOPA</name>
<sequence length="135" mass="15109">MSMEKDNENKEIKEENITEIAPEQSNEVSEVETGAVEKEEETKEEIKVEKETNSVSGKDSFISIVIDQAISLGISAAVLFIADLILRLFGLYIQDKEGMFIILFVVVNIIYNTIMHKAKASSTFGEKLAHLKITK</sequence>
<keyword evidence="2" id="KW-0812">Transmembrane</keyword>
<dbReference type="AlphaFoldDB" id="R4K1Y6"/>
<evidence type="ECO:0008006" key="5">
    <source>
        <dbReference type="Google" id="ProtNLM"/>
    </source>
</evidence>
<dbReference type="KEGG" id="cpas:Clopa_2232"/>
<evidence type="ECO:0000313" key="3">
    <source>
        <dbReference type="EMBL" id="AGK97107.1"/>
    </source>
</evidence>
<dbReference type="OrthoDB" id="1935894at2"/>